<dbReference type="Proteomes" id="UP000266328">
    <property type="component" value="Unassembled WGS sequence"/>
</dbReference>
<evidence type="ECO:0000313" key="2">
    <source>
        <dbReference type="Proteomes" id="UP000266328"/>
    </source>
</evidence>
<comment type="caution">
    <text evidence="1">The sequence shown here is derived from an EMBL/GenBank/DDBJ whole genome shotgun (WGS) entry which is preliminary data.</text>
</comment>
<dbReference type="OrthoDB" id="1437907at2"/>
<name>A0A398CYV7_9BACT</name>
<organism evidence="1 2">
    <name type="scientific">Candidatus Cryosericum terrychapinii</name>
    <dbReference type="NCBI Taxonomy" id="2290919"/>
    <lineage>
        <taxon>Bacteria</taxon>
        <taxon>Pseudomonadati</taxon>
        <taxon>Caldisericota/Cryosericota group</taxon>
        <taxon>Candidatus Cryosericota</taxon>
        <taxon>Candidatus Cryosericia</taxon>
        <taxon>Candidatus Cryosericales</taxon>
        <taxon>Candidatus Cryosericaceae</taxon>
        <taxon>Candidatus Cryosericum</taxon>
    </lineage>
</organism>
<gene>
    <name evidence="1" type="ORF">SMC7_06020</name>
</gene>
<dbReference type="EMBL" id="QXIS01000033">
    <property type="protein sequence ID" value="RIE05708.1"/>
    <property type="molecule type" value="Genomic_DNA"/>
</dbReference>
<protein>
    <submittedName>
        <fullName evidence="1">Uncharacterized protein</fullName>
    </submittedName>
</protein>
<dbReference type="AlphaFoldDB" id="A0A398CYV7"/>
<evidence type="ECO:0000313" key="1">
    <source>
        <dbReference type="EMBL" id="RIE05708.1"/>
    </source>
</evidence>
<accession>A0A398CYV7</accession>
<proteinExistence type="predicted"/>
<sequence>MSMPYWEYFLAIEQDLEKCTRYVQFDVRNYKAYSLEFARIIVASGAECDTVMKSLCNSIDDSEDPDSIGWYFPIVSSAYPRFTEYEINIPRYGLSFMPWKGWSPTDSPDWWKSAYNKIKHERDQHFESANLENAILATAALLSTLLYYYVQLRSKEEESKWTTFIDIDYLQSPRLLSPKHYDRLWQGADILWDYDILR</sequence>
<reference evidence="1 2" key="1">
    <citation type="submission" date="2018-09" db="EMBL/GenBank/DDBJ databases">
        <title>Discovery and Ecogenomic Context for Candidatus Cryosericales, a Global Caldiserica Order Active in Thawing Permafrost.</title>
        <authorList>
            <person name="Martinez M.A."/>
            <person name="Woodcroft B.J."/>
            <person name="Ignacio Espinoza J.C."/>
            <person name="Zayed A."/>
            <person name="Singleton C.M."/>
            <person name="Boyd J."/>
            <person name="Li Y.-F."/>
            <person name="Purvine S."/>
            <person name="Maughan H."/>
            <person name="Hodgkins S.B."/>
            <person name="Anderson D."/>
            <person name="Sederholm M."/>
            <person name="Temperton B."/>
            <person name="Saleska S.R."/>
            <person name="Tyson G.W."/>
            <person name="Rich V.I."/>
        </authorList>
    </citation>
    <scope>NUCLEOTIDE SEQUENCE [LARGE SCALE GENOMIC DNA]</scope>
    <source>
        <strain evidence="1 2">SMC7</strain>
    </source>
</reference>
<dbReference type="RefSeq" id="WP_119089452.1">
    <property type="nucleotide sequence ID" value="NZ_QXIS01000033.1"/>
</dbReference>
<keyword evidence="2" id="KW-1185">Reference proteome</keyword>